<dbReference type="GO" id="GO:0008270">
    <property type="term" value="F:zinc ion binding"/>
    <property type="evidence" value="ECO:0007669"/>
    <property type="project" value="UniProtKB-KW"/>
</dbReference>
<dbReference type="Pfam" id="PF01436">
    <property type="entry name" value="NHL"/>
    <property type="match status" value="1"/>
</dbReference>
<dbReference type="SUPFAM" id="SSF49899">
    <property type="entry name" value="Concanavalin A-like lectins/glucanases"/>
    <property type="match status" value="4"/>
</dbReference>
<evidence type="ECO:0000259" key="7">
    <source>
        <dbReference type="SMART" id="SM00560"/>
    </source>
</evidence>
<dbReference type="Proteomes" id="UP000663877">
    <property type="component" value="Unassembled WGS sequence"/>
</dbReference>
<feature type="region of interest" description="Disordered" evidence="5">
    <location>
        <begin position="1427"/>
        <end position="1555"/>
    </location>
</feature>
<feature type="domain" description="LamG-like jellyroll fold" evidence="7">
    <location>
        <begin position="2765"/>
        <end position="2899"/>
    </location>
</feature>
<feature type="transmembrane region" description="Helical" evidence="6">
    <location>
        <begin position="845"/>
        <end position="867"/>
    </location>
</feature>
<dbReference type="InterPro" id="IPR050952">
    <property type="entry name" value="TRIM-NHL_E3_ligases"/>
</dbReference>
<dbReference type="EMBL" id="CAJNOM010000226">
    <property type="protein sequence ID" value="CAF1255502.1"/>
    <property type="molecule type" value="Genomic_DNA"/>
</dbReference>
<dbReference type="SMART" id="SM00560">
    <property type="entry name" value="LamGL"/>
    <property type="match status" value="2"/>
</dbReference>
<dbReference type="InterPro" id="IPR006558">
    <property type="entry name" value="LamG-like"/>
</dbReference>
<evidence type="ECO:0000256" key="4">
    <source>
        <dbReference type="PROSITE-ProRule" id="PRU00504"/>
    </source>
</evidence>
<sequence>MPWNWFLEFKTKIKRINLFKDIDKTNEEDIKNQKISTIIFLILFIISIVALFLYSSLTPITKTVVVEQPSLSDYKQLEEKYSNTLLCPCTSVSNEYNKFISSFTPTLHQVCSSDFVSDKWLNYVNYRLFVEPQYHFIWDFRHSAYGFFSMLRTLCVLAKQTIDDQLISFYSTILLTENTISEDIFLANINAARDQFINVSANDFTITLDSVILMGIVNVGIINRLGTQWKLVLYLYSNSAFSDAWAGQPYRIGENCLRTNVYCSTTTGIYLRKLNNETSSDLYWGEKYTAEVQFEVPGVLVSGFILDSVLQSNLSCLYNESCLLKLNTYLNDSLSPFNATPLTVPSSAQSLPTIDDLTKKLMVDFWQLNSSYQHYFNACNPLTCTYTYTHQFDILFIITTVISFIGGIVTVLMIVILPTVKFLRNKVKTVKRLLSSSEVVPYETNIERQAAGDTTGQQISLFVKIKMFLLNLNFFSDPDENSEWHLYGQRLSTRFFTVSIIIAFSILILYASTYSVTKTITINKPPIDVYFTLQDKYPQTLTCPCSSTTNEQSQFISFQPTFHPVCSSSFITNNWSNYLTAENGNIMGYLDVRFSLINFFPTILSFCQLSQKIINNELTIFNSTKYITKSIQEIDLFNSQTQQLISNMKKTIVNSFQLSISMLRQTVWGNGLYCLSAYFYVPDPTINYDYNSTINPHDLNLVFYPAYYQPSFGTTCSCKIHPTTCNILSNITYLNETKTYNLFTVPGYYIGCYASESMFRSTFECFFDQTCLQTIYNLTNLISTEIFNPTAMELNNSRYNETTSVQNMTDNLMVEEWNDKTSFQFYFKQCNPYLCSYSYDIKGDISYVFAITFGLIGGLTTILKTIIPSIVSIIRRWRQKRQISTSQSVVNHVFYVSFENITHMIIKNNPTIIEFNKLYQEYPNTIQCPCQTYSIAYEQFITFQPHLHSICSSTFVDETSQWLVIDYPQTMPIHSARKDDFRQIGSPFFQLLNSFCNLSNKTVYAELRTFDSSRFITLNLITYEQFQTQMNQLIDQFLQNTARAFINSLFFAENMTAANMLFSAFQSDSLYSSGSPVYDEYRFTDYQYIYDRIDQIYNSNETGIDCDCQSTPWCIQQAIVYDLDTITQLFSPPGIFVGCYLVEAVLQSDLRCFFDIGCLQQLIDSLSLVNISASDIILNSTASHYQEKSSLLEIVSNLMIEEWNNQTFYDNYFNICQPSVCTATYVSRGNIIYIITTTIGLIGGLTKVYIFIAPIFIKIMVHVIIPFIRKKCGAFDVDVGQKRKRLRPMDNREYHHPSYRTDIALEQPETDATFEYSKSAYYYMFNRVYEQWKEVTNGNNQEHLDIIIYKNSRTIPSIKSIIVQTMWCLFIIWILAVFTGFIFTFLPRHENSQSGLIGFTDDSATTTSTTTSAITTTSLTSYATTITPTSSSTATTSTESSTASTSSSTTPTSTSTTITPTDSSTASPSSSTTSTESDITTTSTSSSTTLTESSTTTTSTSSTTSTESSTTTTSTSTSTTTTITTSSSTTTTTTTSTTSSTTTTSTSTTTSTTTTTTTTMITNPCAFGDLGWNTTGITVISSPPNMGASGVFVGLDGTLYSVDENSNFVVWKLLNNAVNVTIAVGLYQSQGSNSSQLNYPNDIYVDRYGNLYVSDSSNQRIQKFSNGSTINGQTIAGVTGVASSALNQFNTPRYFTFDATDTYMYIADYYCHRIMRYSTNSTGGTNGTLVAGGSGAYNQNTSVNGPWGIHYLSSVSSDLFITNNYGHTVMRWTPGATSGTFVAGTPGVAGSNSTLLNQPMGIKIDSYLNMYVVDYGNHRVQLFCANNQTGITIAGTGVAGSGATQLSSPRATNFTLQWNSTGITVAGDVGGSSGTAANRFSGPYVLRFDSSNALIISDTLNHRIQKWIIGNSSGVTIAGQASGTAGSSSNSLYQPVGIVLDSSDGIYIADKANNRVMFWANGASSGSMIAGTGVSGNASNQFRNPNMIERVSSSGTLYISDLENHRVMQYLNGSSSGTVVAGGNGPGTNTSQLWYPFGFTLDLSTNSLIISNCDAHNVVRWVIGATSWTLLAGSATGASGSSSTLLYNPIGVAIDRYHNLYVADAANHRIQLFLAGQFSATTIAGITGSPGIGATQLNRPYGILFDNQLNLYVSDNSNNRVQKFAYYGTTATTSTTSTTTTTTTIATTATTRTAIWQMVGTGSVIGDAGCYGLASNYVGNFSQCKSSCESMTNCSAVDWLASALLCVYRQCTTYPPNTHPQSGGWEAWAITTSSLLNPPPIIQWLFDGDFNDVYGTYNGYLVNNSNVTWMSPGYAGYGSAVCFLSTNYLLVNHYLNFNSTSFTISAWIWIPANLSLGGNFFVIFSHCNATNPDMCMHIGINGGRVFLGFYSDDLTGGTSLSSNQWYHVAYVYDRLSSRQIVYFKGNQDGTRVTNGFYTGIASTLVVGAIPSFGTGFVANNGFIDKLTFVSRVKTSAELLDEATLVAYYPFDNSYTDFGPNQIINSTSVSTMFDSSGQFNQCLLINSTNLSYFQTTGFSYLGQTSYSYSFSLWIYPFVNNGTILQVSSSNGWCVPMIGFDISGRLTIQTMGSNGIYAVSLTSGTLSLNQWTHMAMTYSTINGIQLFMNGVFMVGNNTVTSYSASGQISTITIGTCLSPSTCAVNTTTIIPSQFRGKIDELKIFSRELSLSDIGQLAQATSLYTFGPSSFWQFDNNTLDSISNLNGVGVNSPSYVTPGITGSGYALNLNKTNTQYVTIAANQIFANTSFTVEMWIYPTSLSDIFYGLFSQHEASGTDRLLHLILKYQLLYMGFFSDDLQGTTSVSVPYTWYHVTFVYDYRSRTQIVYLNGYQDGLRTPAGPYLGISGAITIGTFFDSSNITQPYNGYIDQVSLTMRTKTASEILTDATLTTWHSFDSIPLQDSGPLGLITATNNVTLTTGKVNQALNFNSTSSYYQIQSFVLLGTSNHSYSIALWVKRTSTGGGTLVHLSTQTNGQGWCVTLLGFRSTGEIVTTNSGSTGNEVVGPILPINVWTHVTSTFSTMNGLRFYINGIYSASTGVMSYSAAQQAVILTLGNPMMGGSCNSSSITTGIYSGYLDEFRVYSRELSVADVYTLANP</sequence>
<keyword evidence="2" id="KW-0677">Repeat</keyword>
<feature type="transmembrane region" description="Helical" evidence="6">
    <location>
        <begin position="1361"/>
        <end position="1386"/>
    </location>
</feature>
<feature type="domain" description="LamG-like jellyroll fold" evidence="7">
    <location>
        <begin position="2966"/>
        <end position="3108"/>
    </location>
</feature>
<proteinExistence type="predicted"/>
<dbReference type="SUPFAM" id="SSF63829">
    <property type="entry name" value="Calcium-dependent phosphotriesterase"/>
    <property type="match status" value="3"/>
</dbReference>
<dbReference type="Gene3D" id="2.60.120.200">
    <property type="match status" value="4"/>
</dbReference>
<dbReference type="OrthoDB" id="273823at2759"/>
<dbReference type="EMBL" id="CAJNOI010000078">
    <property type="protein sequence ID" value="CAF1015138.1"/>
    <property type="molecule type" value="Genomic_DNA"/>
</dbReference>
<dbReference type="InterPro" id="IPR001258">
    <property type="entry name" value="NHL_repeat"/>
</dbReference>
<dbReference type="PANTHER" id="PTHR24104:SF25">
    <property type="entry name" value="PROTEIN LIN-41"/>
    <property type="match status" value="1"/>
</dbReference>
<feature type="transmembrane region" description="Helical" evidence="6">
    <location>
        <begin position="38"/>
        <end position="57"/>
    </location>
</feature>
<keyword evidence="3" id="KW-1015">Disulfide bond</keyword>
<dbReference type="PROSITE" id="PS51125">
    <property type="entry name" value="NHL"/>
    <property type="match status" value="3"/>
</dbReference>
<feature type="transmembrane region" description="Helical" evidence="6">
    <location>
        <begin position="1231"/>
        <end position="1261"/>
    </location>
</feature>
<keyword evidence="6" id="KW-0812">Transmembrane</keyword>
<organism evidence="9 11">
    <name type="scientific">Adineta steineri</name>
    <dbReference type="NCBI Taxonomy" id="433720"/>
    <lineage>
        <taxon>Eukaryota</taxon>
        <taxon>Metazoa</taxon>
        <taxon>Spiralia</taxon>
        <taxon>Gnathifera</taxon>
        <taxon>Rotifera</taxon>
        <taxon>Eurotatoria</taxon>
        <taxon>Bdelloidea</taxon>
        <taxon>Adinetida</taxon>
        <taxon>Adinetidae</taxon>
        <taxon>Adineta</taxon>
    </lineage>
</organism>
<gene>
    <name evidence="8" type="ORF">BJG266_LOCUS16684</name>
    <name evidence="9" type="ORF">QVE165_LOCUS25787</name>
    <name evidence="10" type="ORF">QVE165_LOCUS28753</name>
</gene>
<evidence type="ECO:0000256" key="1">
    <source>
        <dbReference type="ARBA" id="ARBA00022729"/>
    </source>
</evidence>
<feature type="repeat" description="NHL" evidence="4">
    <location>
        <begin position="2124"/>
        <end position="2167"/>
    </location>
</feature>
<feature type="repeat" description="NHL" evidence="4">
    <location>
        <begin position="2086"/>
        <end position="2116"/>
    </location>
</feature>
<keyword evidence="11" id="KW-1185">Reference proteome</keyword>
<dbReference type="InterPro" id="IPR013320">
    <property type="entry name" value="ConA-like_dom_sf"/>
</dbReference>
<feature type="transmembrane region" description="Helical" evidence="6">
    <location>
        <begin position="394"/>
        <end position="423"/>
    </location>
</feature>
<dbReference type="EMBL" id="CAJNOM010000188">
    <property type="protein sequence ID" value="CAF1200598.1"/>
    <property type="molecule type" value="Genomic_DNA"/>
</dbReference>
<feature type="transmembrane region" description="Helical" evidence="6">
    <location>
        <begin position="495"/>
        <end position="516"/>
    </location>
</feature>
<dbReference type="CDD" id="cd05819">
    <property type="entry name" value="NHL"/>
    <property type="match status" value="2"/>
</dbReference>
<dbReference type="Pfam" id="PF13385">
    <property type="entry name" value="Laminin_G_3"/>
    <property type="match status" value="4"/>
</dbReference>
<keyword evidence="1" id="KW-0732">Signal</keyword>
<dbReference type="Gene3D" id="2.120.10.30">
    <property type="entry name" value="TolB, C-terminal domain"/>
    <property type="match status" value="3"/>
</dbReference>
<accession>A0A814WN13</accession>
<reference evidence="9" key="1">
    <citation type="submission" date="2021-02" db="EMBL/GenBank/DDBJ databases">
        <authorList>
            <person name="Nowell W R."/>
        </authorList>
    </citation>
    <scope>NUCLEOTIDE SEQUENCE</scope>
</reference>
<comment type="caution">
    <text evidence="9">The sequence shown here is derived from an EMBL/GenBank/DDBJ whole genome shotgun (WGS) entry which is preliminary data.</text>
</comment>
<dbReference type="PANTHER" id="PTHR24104">
    <property type="entry name" value="E3 UBIQUITIN-PROTEIN LIGASE NHLRC1-RELATED"/>
    <property type="match status" value="1"/>
</dbReference>
<keyword evidence="6" id="KW-0472">Membrane</keyword>
<evidence type="ECO:0000256" key="3">
    <source>
        <dbReference type="ARBA" id="ARBA00023157"/>
    </source>
</evidence>
<evidence type="ECO:0000256" key="2">
    <source>
        <dbReference type="ARBA" id="ARBA00022737"/>
    </source>
</evidence>
<evidence type="ECO:0000313" key="8">
    <source>
        <dbReference type="EMBL" id="CAF1015138.1"/>
    </source>
</evidence>
<keyword evidence="6" id="KW-1133">Transmembrane helix</keyword>
<feature type="repeat" description="NHL" evidence="4">
    <location>
        <begin position="1631"/>
        <end position="1667"/>
    </location>
</feature>
<evidence type="ECO:0000256" key="5">
    <source>
        <dbReference type="SAM" id="MobiDB-lite"/>
    </source>
</evidence>
<evidence type="ECO:0000313" key="10">
    <source>
        <dbReference type="EMBL" id="CAF1255502.1"/>
    </source>
</evidence>
<evidence type="ECO:0000256" key="6">
    <source>
        <dbReference type="SAM" id="Phobius"/>
    </source>
</evidence>
<protein>
    <recommendedName>
        <fullName evidence="7">LamG-like jellyroll fold domain-containing protein</fullName>
    </recommendedName>
</protein>
<evidence type="ECO:0000313" key="9">
    <source>
        <dbReference type="EMBL" id="CAF1200598.1"/>
    </source>
</evidence>
<dbReference type="InterPro" id="IPR011042">
    <property type="entry name" value="6-blade_b-propeller_TolB-like"/>
</dbReference>
<dbReference type="Proteomes" id="UP000663832">
    <property type="component" value="Unassembled WGS sequence"/>
</dbReference>
<name>A0A814WN13_9BILA</name>
<evidence type="ECO:0000313" key="11">
    <source>
        <dbReference type="Proteomes" id="UP000663832"/>
    </source>
</evidence>